<dbReference type="GO" id="GO:0005737">
    <property type="term" value="C:cytoplasm"/>
    <property type="evidence" value="ECO:0007669"/>
    <property type="project" value="TreeGrafter"/>
</dbReference>
<dbReference type="AlphaFoldDB" id="A0AAN4ZI31"/>
<dbReference type="PANTHER" id="PTHR11042:SF91">
    <property type="entry name" value="EUKARYOTIC TRANSLATION INITIATION FACTOR 2-ALPHA KINASE"/>
    <property type="match status" value="1"/>
</dbReference>
<dbReference type="SMART" id="SM00220">
    <property type="entry name" value="S_TKc"/>
    <property type="match status" value="1"/>
</dbReference>
<dbReference type="InterPro" id="IPR050339">
    <property type="entry name" value="CC_SR_Kinase"/>
</dbReference>
<dbReference type="GO" id="GO:0004694">
    <property type="term" value="F:eukaryotic translation initiation factor 2alpha kinase activity"/>
    <property type="evidence" value="ECO:0007669"/>
    <property type="project" value="TreeGrafter"/>
</dbReference>
<dbReference type="Proteomes" id="UP001328107">
    <property type="component" value="Unassembled WGS sequence"/>
</dbReference>
<name>A0AAN4ZI31_9BILA</name>
<dbReference type="EMBL" id="BTRK01000002">
    <property type="protein sequence ID" value="GMR38397.1"/>
    <property type="molecule type" value="Genomic_DNA"/>
</dbReference>
<evidence type="ECO:0000256" key="4">
    <source>
        <dbReference type="ARBA" id="ARBA00022840"/>
    </source>
</evidence>
<evidence type="ECO:0000256" key="1">
    <source>
        <dbReference type="ARBA" id="ARBA00022679"/>
    </source>
</evidence>
<keyword evidence="8" id="KW-1185">Reference proteome</keyword>
<evidence type="ECO:0000259" key="5">
    <source>
        <dbReference type="PROSITE" id="PS50011"/>
    </source>
</evidence>
<dbReference type="InterPro" id="IPR000719">
    <property type="entry name" value="Prot_kinase_dom"/>
</dbReference>
<dbReference type="Pfam" id="PF00069">
    <property type="entry name" value="Pkinase"/>
    <property type="match status" value="1"/>
</dbReference>
<accession>A0AAN4ZI31</accession>
<evidence type="ECO:0000313" key="6">
    <source>
        <dbReference type="EMBL" id="GMR38393.1"/>
    </source>
</evidence>
<dbReference type="PROSITE" id="PS50011">
    <property type="entry name" value="PROTEIN_KINASE_DOM"/>
    <property type="match status" value="1"/>
</dbReference>
<proteinExistence type="predicted"/>
<keyword evidence="4" id="KW-0067">ATP-binding</keyword>
<evidence type="ECO:0000313" key="8">
    <source>
        <dbReference type="Proteomes" id="UP001328107"/>
    </source>
</evidence>
<evidence type="ECO:0000313" key="7">
    <source>
        <dbReference type="EMBL" id="GMR38397.1"/>
    </source>
</evidence>
<dbReference type="InterPro" id="IPR011009">
    <property type="entry name" value="Kinase-like_dom_sf"/>
</dbReference>
<protein>
    <recommendedName>
        <fullName evidence="5">Protein kinase domain-containing protein</fullName>
    </recommendedName>
</protein>
<evidence type="ECO:0000256" key="3">
    <source>
        <dbReference type="ARBA" id="ARBA00022777"/>
    </source>
</evidence>
<sequence length="210" mass="23499">FQSTCDSTVLKALAFDRSIMYKADCAFLYIQMELCTSDLESWLTDASNNPRDLAQIKNWFKQIVSAVGYIHDNGKIHRDLKPSNILFAGPEKLKICDLGIAADISTKNGKEITATRTGRAGTLQYMAPEQHGFSYTSKVDIFSLGFILAELCIPMNAARTAQVFSDLRAGKHINLLKEQPEVERLVVSMTNSSHLKRPKCEEILKNPWLA</sequence>
<dbReference type="SUPFAM" id="SSF56112">
    <property type="entry name" value="Protein kinase-like (PK-like)"/>
    <property type="match status" value="1"/>
</dbReference>
<keyword evidence="2" id="KW-0547">Nucleotide-binding</keyword>
<dbReference type="PANTHER" id="PTHR11042">
    <property type="entry name" value="EUKARYOTIC TRANSLATION INITIATION FACTOR 2-ALPHA KINASE EIF2-ALPHA KINASE -RELATED"/>
    <property type="match status" value="1"/>
</dbReference>
<evidence type="ECO:0000256" key="2">
    <source>
        <dbReference type="ARBA" id="ARBA00022741"/>
    </source>
</evidence>
<dbReference type="EMBL" id="BTRK01000002">
    <property type="protein sequence ID" value="GMR38393.1"/>
    <property type="molecule type" value="Genomic_DNA"/>
</dbReference>
<keyword evidence="3" id="KW-0418">Kinase</keyword>
<reference evidence="8" key="1">
    <citation type="submission" date="2022-10" db="EMBL/GenBank/DDBJ databases">
        <title>Genome assembly of Pristionchus species.</title>
        <authorList>
            <person name="Yoshida K."/>
            <person name="Sommer R.J."/>
        </authorList>
    </citation>
    <scope>NUCLEOTIDE SEQUENCE [LARGE SCALE GENOMIC DNA]</scope>
    <source>
        <strain evidence="6 8">RS5460</strain>
    </source>
</reference>
<dbReference type="Gene3D" id="1.10.510.10">
    <property type="entry name" value="Transferase(Phosphotransferase) domain 1"/>
    <property type="match status" value="1"/>
</dbReference>
<gene>
    <name evidence="6" type="ORF">PMAYCL1PPCAC_08588</name>
    <name evidence="7" type="ORF">PMAYCL1PPCAC_08592</name>
</gene>
<feature type="domain" description="Protein kinase" evidence="5">
    <location>
        <begin position="1"/>
        <end position="209"/>
    </location>
</feature>
<keyword evidence="1" id="KW-0808">Transferase</keyword>
<dbReference type="GO" id="GO:0005634">
    <property type="term" value="C:nucleus"/>
    <property type="evidence" value="ECO:0007669"/>
    <property type="project" value="TreeGrafter"/>
</dbReference>
<dbReference type="GO" id="GO:0005524">
    <property type="term" value="F:ATP binding"/>
    <property type="evidence" value="ECO:0007669"/>
    <property type="project" value="UniProtKB-KW"/>
</dbReference>
<reference evidence="7" key="2">
    <citation type="submission" date="2023-06" db="EMBL/GenBank/DDBJ databases">
        <title>Genome assembly of Pristionchus species.</title>
        <authorList>
            <person name="Yoshida K."/>
            <person name="Sommer R.J."/>
        </authorList>
    </citation>
    <scope>NUCLEOTIDE SEQUENCE</scope>
    <source>
        <strain evidence="7">RS5460</strain>
    </source>
</reference>
<organism evidence="7 8">
    <name type="scientific">Pristionchus mayeri</name>
    <dbReference type="NCBI Taxonomy" id="1317129"/>
    <lineage>
        <taxon>Eukaryota</taxon>
        <taxon>Metazoa</taxon>
        <taxon>Ecdysozoa</taxon>
        <taxon>Nematoda</taxon>
        <taxon>Chromadorea</taxon>
        <taxon>Rhabditida</taxon>
        <taxon>Rhabditina</taxon>
        <taxon>Diplogasteromorpha</taxon>
        <taxon>Diplogasteroidea</taxon>
        <taxon>Neodiplogasteridae</taxon>
        <taxon>Pristionchus</taxon>
    </lineage>
</organism>
<comment type="caution">
    <text evidence="7">The sequence shown here is derived from an EMBL/GenBank/DDBJ whole genome shotgun (WGS) entry which is preliminary data.</text>
</comment>
<feature type="non-terminal residue" evidence="7">
    <location>
        <position position="1"/>
    </location>
</feature>